<dbReference type="AlphaFoldDB" id="A0A2P1PMK4"/>
<evidence type="ECO:0000313" key="3">
    <source>
        <dbReference type="Proteomes" id="UP000241074"/>
    </source>
</evidence>
<dbReference type="PROSITE" id="PS51257">
    <property type="entry name" value="PROKAR_LIPOPROTEIN"/>
    <property type="match status" value="1"/>
</dbReference>
<reference evidence="2 3" key="2">
    <citation type="submission" date="2018-03" db="EMBL/GenBank/DDBJ databases">
        <authorList>
            <person name="Keele B.F."/>
        </authorList>
    </citation>
    <scope>NUCLEOTIDE SEQUENCE [LARGE SCALE GENOMIC DNA]</scope>
    <source>
        <strain evidence="2 3">D13</strain>
    </source>
</reference>
<evidence type="ECO:0000256" key="1">
    <source>
        <dbReference type="SAM" id="SignalP"/>
    </source>
</evidence>
<dbReference type="SUPFAM" id="SSF50939">
    <property type="entry name" value="Sialidases"/>
    <property type="match status" value="2"/>
</dbReference>
<dbReference type="EMBL" id="CP027860">
    <property type="protein sequence ID" value="AVP96074.1"/>
    <property type="molecule type" value="Genomic_DNA"/>
</dbReference>
<proteinExistence type="predicted"/>
<accession>A0A2P1PMK4</accession>
<name>A0A2P1PMK4_9GAMM</name>
<gene>
    <name evidence="2" type="ORF">C7S18_02195</name>
</gene>
<sequence length="605" mass="64648">MSIRMQAVWLLSLTLMLAGCQRALGPGFGPEPPCSANALVVTNASMPTALPVLADNAAVRLQKRVDARITGAQAWEPSMVAQSVGNSADTDQLTLVWMDGRPGSVTDTRIAYARSMDGGNTFQSGDLPKPSQVSAAAPTFDPMTAILPNTHEVLVAAMTRSFTLGSDNTLWSSRHGVDGAPFEASTRLLQQTSVDKGWMAAGPAPGNASQIVLYMAYNAGNRLLSRSLDGGRTIASSLPLPGTIGYQPRVDRNGRLTLTYFDNGRLAFVASDDGGLTLQAPVIVATPTATSLSITTSIPGEFRAPIFLMHAIDPTSGRIYGVYNDVTAQSGNQLDVDILLTYSDDGGLTWSAGSIVNGDGDVPGDQFMPWIEVDARGGVHLAWFDTREHPGLDQDGFALIDVWYAYSADRGQRFTETRLTTQPIDSARTRWAPFGGIGSQFIGDYLALAVSDHAAYVAYPLSENNELGMGLSRIDLPKAGITAGYTGTWINQAEPGHGMLIEILPDNRLLAWWFTFTPDGQQAWFGGIGTYSGNLATIQVIKAQGGRFLPNFNPADIQNPVLGTMQIRFDSCMKGQVDYAFGQGFGSGTWSIDRLTVAAGLNCVD</sequence>
<dbReference type="CDD" id="cd15482">
    <property type="entry name" value="Sialidase_non-viral"/>
    <property type="match status" value="2"/>
</dbReference>
<reference evidence="2 3" key="1">
    <citation type="submission" date="2018-03" db="EMBL/GenBank/DDBJ databases">
        <title>Ahniella affigens gen. nov., sp. nov., a gammaproteobacterium isolated from sandy soil near a stream.</title>
        <authorList>
            <person name="Ko Y."/>
            <person name="Kim J.-H."/>
        </authorList>
    </citation>
    <scope>NUCLEOTIDE SEQUENCE [LARGE SCALE GENOMIC DNA]</scope>
    <source>
        <strain evidence="2 3">D13</strain>
    </source>
</reference>
<keyword evidence="1" id="KW-0732">Signal</keyword>
<keyword evidence="3" id="KW-1185">Reference proteome</keyword>
<protein>
    <recommendedName>
        <fullName evidence="4">Exo-alpha-sialidase</fullName>
    </recommendedName>
</protein>
<feature type="signal peptide" evidence="1">
    <location>
        <begin position="1"/>
        <end position="23"/>
    </location>
</feature>
<dbReference type="InterPro" id="IPR036278">
    <property type="entry name" value="Sialidase_sf"/>
</dbReference>
<organism evidence="2 3">
    <name type="scientific">Ahniella affigens</name>
    <dbReference type="NCBI Taxonomy" id="2021234"/>
    <lineage>
        <taxon>Bacteria</taxon>
        <taxon>Pseudomonadati</taxon>
        <taxon>Pseudomonadota</taxon>
        <taxon>Gammaproteobacteria</taxon>
        <taxon>Lysobacterales</taxon>
        <taxon>Rhodanobacteraceae</taxon>
        <taxon>Ahniella</taxon>
    </lineage>
</organism>
<dbReference type="KEGG" id="xba:C7S18_02195"/>
<evidence type="ECO:0008006" key="4">
    <source>
        <dbReference type="Google" id="ProtNLM"/>
    </source>
</evidence>
<feature type="chain" id="PRO_5015180631" description="Exo-alpha-sialidase" evidence="1">
    <location>
        <begin position="24"/>
        <end position="605"/>
    </location>
</feature>
<dbReference type="Gene3D" id="2.120.10.10">
    <property type="match status" value="2"/>
</dbReference>
<dbReference type="Proteomes" id="UP000241074">
    <property type="component" value="Chromosome"/>
</dbReference>
<evidence type="ECO:0000313" key="2">
    <source>
        <dbReference type="EMBL" id="AVP96074.1"/>
    </source>
</evidence>